<feature type="compositionally biased region" description="Basic and acidic residues" evidence="2">
    <location>
        <begin position="21"/>
        <end position="51"/>
    </location>
</feature>
<organism evidence="4 5">
    <name type="scientific">Desmophyllum pertusum</name>
    <dbReference type="NCBI Taxonomy" id="174260"/>
    <lineage>
        <taxon>Eukaryota</taxon>
        <taxon>Metazoa</taxon>
        <taxon>Cnidaria</taxon>
        <taxon>Anthozoa</taxon>
        <taxon>Hexacorallia</taxon>
        <taxon>Scleractinia</taxon>
        <taxon>Caryophylliina</taxon>
        <taxon>Caryophylliidae</taxon>
        <taxon>Desmophyllum</taxon>
    </lineage>
</organism>
<keyword evidence="5" id="KW-1185">Reference proteome</keyword>
<evidence type="ECO:0000256" key="1">
    <source>
        <dbReference type="PROSITE-ProRule" id="PRU00325"/>
    </source>
</evidence>
<evidence type="ECO:0000313" key="5">
    <source>
        <dbReference type="Proteomes" id="UP001163046"/>
    </source>
</evidence>
<evidence type="ECO:0000256" key="2">
    <source>
        <dbReference type="SAM" id="MobiDB-lite"/>
    </source>
</evidence>
<evidence type="ECO:0000259" key="3">
    <source>
        <dbReference type="PROSITE" id="PS50966"/>
    </source>
</evidence>
<gene>
    <name evidence="4" type="ORF">OS493_034790</name>
</gene>
<name>A0A9W9YIQ5_9CNID</name>
<feature type="domain" description="SWIM-type" evidence="3">
    <location>
        <begin position="751"/>
        <end position="785"/>
    </location>
</feature>
<reference evidence="4" key="1">
    <citation type="submission" date="2023-01" db="EMBL/GenBank/DDBJ databases">
        <title>Genome assembly of the deep-sea coral Lophelia pertusa.</title>
        <authorList>
            <person name="Herrera S."/>
            <person name="Cordes E."/>
        </authorList>
    </citation>
    <scope>NUCLEOTIDE SEQUENCE</scope>
    <source>
        <strain evidence="4">USNM1676648</strain>
        <tissue evidence="4">Polyp</tissue>
    </source>
</reference>
<proteinExistence type="predicted"/>
<feature type="region of interest" description="Disordered" evidence="2">
    <location>
        <begin position="1"/>
        <end position="51"/>
    </location>
</feature>
<dbReference type="Proteomes" id="UP001163046">
    <property type="component" value="Unassembled WGS sequence"/>
</dbReference>
<keyword evidence="1" id="KW-0862">Zinc</keyword>
<accession>A0A9W9YIQ5</accession>
<dbReference type="AlphaFoldDB" id="A0A9W9YIQ5"/>
<comment type="caution">
    <text evidence="4">The sequence shown here is derived from an EMBL/GenBank/DDBJ whole genome shotgun (WGS) entry which is preliminary data.</text>
</comment>
<dbReference type="OrthoDB" id="5984771at2759"/>
<feature type="compositionally biased region" description="Basic and acidic residues" evidence="2">
    <location>
        <begin position="252"/>
        <end position="264"/>
    </location>
</feature>
<dbReference type="EMBL" id="MU827351">
    <property type="protein sequence ID" value="KAJ7351883.1"/>
    <property type="molecule type" value="Genomic_DNA"/>
</dbReference>
<dbReference type="PROSITE" id="PS50966">
    <property type="entry name" value="ZF_SWIM"/>
    <property type="match status" value="1"/>
</dbReference>
<protein>
    <recommendedName>
        <fullName evidence="3">SWIM-type domain-containing protein</fullName>
    </recommendedName>
</protein>
<dbReference type="Pfam" id="PF04434">
    <property type="entry name" value="SWIM"/>
    <property type="match status" value="1"/>
</dbReference>
<evidence type="ECO:0000313" key="4">
    <source>
        <dbReference type="EMBL" id="KAJ7351883.1"/>
    </source>
</evidence>
<dbReference type="GO" id="GO:0008270">
    <property type="term" value="F:zinc ion binding"/>
    <property type="evidence" value="ECO:0007669"/>
    <property type="project" value="UniProtKB-KW"/>
</dbReference>
<keyword evidence="1" id="KW-0479">Metal-binding</keyword>
<feature type="region of interest" description="Disordered" evidence="2">
    <location>
        <begin position="248"/>
        <end position="268"/>
    </location>
</feature>
<sequence>MSLSSDENCDDTPASAKKPRKDGVALDKINERKRSKNAEHPRTGERERSFDKSLRSLSCKRKSVDESDYDDHDLMSSTFENHCSKWSYQWLSRIQRSKSGITSKEILDICIGGNVSDDKVCARVPAGITESGIFIVDLQAVCYKDLTVDDNGVYGSHSSPSEDFQVFFDDLGNISAVEKINKNDKETISEIQTTRSHFIVRKQYSWPGKDKNFRRLIAKVEHEEKFLQFAIVQYTVNMTSDEAKMLFANPENSRKRGRPSEPKLRTKPSVLWRMREMGSKSSAKQIINNIHREVGGVVSISSPSDIPKDRQQVYNQLRKVEGRKKSRSTGPAKSPDITKLLSLQQAGRFVRDVSLGARSKKNGEMRAAASTFAGTDTTIGWIKRFCCPGSTQAAVAGVDMTYKLGPFYLTTVTFPNPMFVYKNNVNKHPTTLAAVMTSVTKEKRDYEYFARSLKSEGIESLMYGTDGECALESGFESVYPIAESPAHNNIHLRCFDHAKGDILTKLKELKVCETERNKIQREILGSEFGGKRVKGLVDCENETEFEELYVNKEVHWPEEFKEWMATTKGRHRSMKTTLKLCMLKPTRIAAGLGNPPNKWDNQRTESLNNVIKEAAENQVTDQASIHETLESEVFQQQENEYVKAIYRMGEYRLAPEFEKFSVTPSVWTQKTPEQQREHVKKVFKAPANTSSSNQVTPSKRLSITFEDCEVTSVAARMLSQIWHEAEIILSYNKVIDLGGGVYCVTEFGNSVNVTVKGNSHNCKCRNFQSTAGLCSHVLAVADTMGTLAALLEKFNTKTNKASSILNANISKRAGEKPKEKKKRKGQNNVEQIPILEEIERPDNDIDCQKPLAFTEIWHNTNKFQVVFTKECTSKAQKCESCKVEFARGGVVCIPQDIAICHMERYFYPKKDANGKTTYEPTWKREIARFYCVKKECILRRHPYFWKGMVEVQDDVRQNLKEGHKKLLKEALHLSI</sequence>
<dbReference type="InterPro" id="IPR007527">
    <property type="entry name" value="Znf_SWIM"/>
</dbReference>
<keyword evidence="1" id="KW-0863">Zinc-finger</keyword>
<feature type="region of interest" description="Disordered" evidence="2">
    <location>
        <begin position="318"/>
        <end position="337"/>
    </location>
</feature>